<protein>
    <submittedName>
        <fullName evidence="2">Uncharacterized protein</fullName>
    </submittedName>
</protein>
<feature type="compositionally biased region" description="Basic and acidic residues" evidence="1">
    <location>
        <begin position="151"/>
        <end position="165"/>
    </location>
</feature>
<evidence type="ECO:0000313" key="3">
    <source>
        <dbReference type="Proteomes" id="UP000053477"/>
    </source>
</evidence>
<accession>A0A0H2RGK4</accession>
<name>A0A0H2RGK4_9AGAM</name>
<dbReference type="InParanoid" id="A0A0H2RGK4"/>
<proteinExistence type="predicted"/>
<gene>
    <name evidence="2" type="ORF">SCHPADRAFT_505778</name>
</gene>
<dbReference type="EMBL" id="KQ086019">
    <property type="protein sequence ID" value="KLO10702.1"/>
    <property type="molecule type" value="Genomic_DNA"/>
</dbReference>
<reference evidence="2 3" key="1">
    <citation type="submission" date="2015-04" db="EMBL/GenBank/DDBJ databases">
        <title>Complete genome sequence of Schizopora paradoxa KUC8140, a cosmopolitan wood degrader in East Asia.</title>
        <authorList>
            <consortium name="DOE Joint Genome Institute"/>
            <person name="Min B."/>
            <person name="Park H."/>
            <person name="Jang Y."/>
            <person name="Kim J.-J."/>
            <person name="Kim K.H."/>
            <person name="Pangilinan J."/>
            <person name="Lipzen A."/>
            <person name="Riley R."/>
            <person name="Grigoriev I.V."/>
            <person name="Spatafora J.W."/>
            <person name="Choi I.-G."/>
        </authorList>
    </citation>
    <scope>NUCLEOTIDE SEQUENCE [LARGE SCALE GENOMIC DNA]</scope>
    <source>
        <strain evidence="2 3">KUC8140</strain>
    </source>
</reference>
<feature type="region of interest" description="Disordered" evidence="1">
    <location>
        <begin position="1"/>
        <end position="20"/>
    </location>
</feature>
<evidence type="ECO:0000313" key="2">
    <source>
        <dbReference type="EMBL" id="KLO10702.1"/>
    </source>
</evidence>
<feature type="compositionally biased region" description="Polar residues" evidence="1">
    <location>
        <begin position="1"/>
        <end position="10"/>
    </location>
</feature>
<sequence>MPASCSTSITVKRKKRRKNVRPALHASVRRVVQVISHLRSMEGSLSARVGVSAAGWLMHIVMPVFPQRRRPDSVVLPHALNILDTSRIHWHGLLLTATHMRPHGRWKKCYCTRYQIIFLMHICIPLARKVRVNARKGKEPPSGRGNFGGRQEIDVDREAMEERTRGRTGLGSED</sequence>
<keyword evidence="3" id="KW-1185">Reference proteome</keyword>
<organism evidence="2 3">
    <name type="scientific">Schizopora paradoxa</name>
    <dbReference type="NCBI Taxonomy" id="27342"/>
    <lineage>
        <taxon>Eukaryota</taxon>
        <taxon>Fungi</taxon>
        <taxon>Dikarya</taxon>
        <taxon>Basidiomycota</taxon>
        <taxon>Agaricomycotina</taxon>
        <taxon>Agaricomycetes</taxon>
        <taxon>Hymenochaetales</taxon>
        <taxon>Schizoporaceae</taxon>
        <taxon>Schizopora</taxon>
    </lineage>
</organism>
<dbReference type="Proteomes" id="UP000053477">
    <property type="component" value="Unassembled WGS sequence"/>
</dbReference>
<feature type="compositionally biased region" description="Basic residues" evidence="1">
    <location>
        <begin position="11"/>
        <end position="20"/>
    </location>
</feature>
<dbReference type="AlphaFoldDB" id="A0A0H2RGK4"/>
<evidence type="ECO:0000256" key="1">
    <source>
        <dbReference type="SAM" id="MobiDB-lite"/>
    </source>
</evidence>
<feature type="region of interest" description="Disordered" evidence="1">
    <location>
        <begin position="135"/>
        <end position="174"/>
    </location>
</feature>